<keyword evidence="2" id="KW-1185">Reference proteome</keyword>
<dbReference type="Proteomes" id="UP000230750">
    <property type="component" value="Unassembled WGS sequence"/>
</dbReference>
<name>A0A2G8JFW0_STIJA</name>
<reference evidence="1 2" key="1">
    <citation type="journal article" date="2017" name="PLoS Biol.">
        <title>The sea cucumber genome provides insights into morphological evolution and visceral regeneration.</title>
        <authorList>
            <person name="Zhang X."/>
            <person name="Sun L."/>
            <person name="Yuan J."/>
            <person name="Sun Y."/>
            <person name="Gao Y."/>
            <person name="Zhang L."/>
            <person name="Li S."/>
            <person name="Dai H."/>
            <person name="Hamel J.F."/>
            <person name="Liu C."/>
            <person name="Yu Y."/>
            <person name="Liu S."/>
            <person name="Lin W."/>
            <person name="Guo K."/>
            <person name="Jin S."/>
            <person name="Xu P."/>
            <person name="Storey K.B."/>
            <person name="Huan P."/>
            <person name="Zhang T."/>
            <person name="Zhou Y."/>
            <person name="Zhang J."/>
            <person name="Lin C."/>
            <person name="Li X."/>
            <person name="Xing L."/>
            <person name="Huo D."/>
            <person name="Sun M."/>
            <person name="Wang L."/>
            <person name="Mercier A."/>
            <person name="Li F."/>
            <person name="Yang H."/>
            <person name="Xiang J."/>
        </authorList>
    </citation>
    <scope>NUCLEOTIDE SEQUENCE [LARGE SCALE GENOMIC DNA]</scope>
    <source>
        <strain evidence="1">Shaxun</strain>
        <tissue evidence="1">Muscle</tissue>
    </source>
</reference>
<sequence length="103" mass="11832">MTSFFIYRDGSRSPSRREPYCSDTAYLQLARVLFTTAVCYAFNNGRWIANLRMDLRVGLPLEGASLATMKMPMMRMTIDDDSDIKTMRCLQHHPPEGFSLTNE</sequence>
<protein>
    <submittedName>
        <fullName evidence="1">Uncharacterized protein</fullName>
    </submittedName>
</protein>
<organism evidence="1 2">
    <name type="scientific">Stichopus japonicus</name>
    <name type="common">Sea cucumber</name>
    <dbReference type="NCBI Taxonomy" id="307972"/>
    <lineage>
        <taxon>Eukaryota</taxon>
        <taxon>Metazoa</taxon>
        <taxon>Echinodermata</taxon>
        <taxon>Eleutherozoa</taxon>
        <taxon>Echinozoa</taxon>
        <taxon>Holothuroidea</taxon>
        <taxon>Aspidochirotacea</taxon>
        <taxon>Aspidochirotida</taxon>
        <taxon>Stichopodidae</taxon>
        <taxon>Apostichopus</taxon>
    </lineage>
</organism>
<comment type="caution">
    <text evidence="1">The sequence shown here is derived from an EMBL/GenBank/DDBJ whole genome shotgun (WGS) entry which is preliminary data.</text>
</comment>
<gene>
    <name evidence="1" type="ORF">BSL78_28549</name>
</gene>
<dbReference type="EMBL" id="MRZV01002119">
    <property type="protein sequence ID" value="PIK34630.1"/>
    <property type="molecule type" value="Genomic_DNA"/>
</dbReference>
<dbReference type="AlphaFoldDB" id="A0A2G8JFW0"/>
<evidence type="ECO:0000313" key="2">
    <source>
        <dbReference type="Proteomes" id="UP000230750"/>
    </source>
</evidence>
<proteinExistence type="predicted"/>
<accession>A0A2G8JFW0</accession>
<evidence type="ECO:0000313" key="1">
    <source>
        <dbReference type="EMBL" id="PIK34630.1"/>
    </source>
</evidence>